<proteinExistence type="predicted"/>
<gene>
    <name evidence="2" type="ORF">BGZ96_002761</name>
</gene>
<feature type="signal peptide" evidence="1">
    <location>
        <begin position="1"/>
        <end position="19"/>
    </location>
</feature>
<reference evidence="2 3" key="1">
    <citation type="journal article" date="2020" name="Fungal Divers.">
        <title>Resolving the Mortierellaceae phylogeny through synthesis of multi-gene phylogenetics and phylogenomics.</title>
        <authorList>
            <person name="Vandepol N."/>
            <person name="Liber J."/>
            <person name="Desiro A."/>
            <person name="Na H."/>
            <person name="Kennedy M."/>
            <person name="Barry K."/>
            <person name="Grigoriev I.V."/>
            <person name="Miller A.N."/>
            <person name="O'Donnell K."/>
            <person name="Stajich J.E."/>
            <person name="Bonito G."/>
        </authorList>
    </citation>
    <scope>NUCLEOTIDE SEQUENCE [LARGE SCALE GENOMIC DNA]</scope>
    <source>
        <strain evidence="2 3">AD045</strain>
    </source>
</reference>
<dbReference type="Proteomes" id="UP001194696">
    <property type="component" value="Unassembled WGS sequence"/>
</dbReference>
<keyword evidence="1" id="KW-0732">Signal</keyword>
<accession>A0ABQ7JK57</accession>
<dbReference type="PROSITE" id="PS51257">
    <property type="entry name" value="PROKAR_LIPOPROTEIN"/>
    <property type="match status" value="1"/>
</dbReference>
<protein>
    <submittedName>
        <fullName evidence="2">Uncharacterized protein</fullName>
    </submittedName>
</protein>
<organism evidence="2 3">
    <name type="scientific">Linnemannia gamsii</name>
    <dbReference type="NCBI Taxonomy" id="64522"/>
    <lineage>
        <taxon>Eukaryota</taxon>
        <taxon>Fungi</taxon>
        <taxon>Fungi incertae sedis</taxon>
        <taxon>Mucoromycota</taxon>
        <taxon>Mortierellomycotina</taxon>
        <taxon>Mortierellomycetes</taxon>
        <taxon>Mortierellales</taxon>
        <taxon>Mortierellaceae</taxon>
        <taxon>Linnemannia</taxon>
    </lineage>
</organism>
<evidence type="ECO:0000256" key="1">
    <source>
        <dbReference type="SAM" id="SignalP"/>
    </source>
</evidence>
<dbReference type="EMBL" id="JAAAIM010001536">
    <property type="protein sequence ID" value="KAG0277676.1"/>
    <property type="molecule type" value="Genomic_DNA"/>
</dbReference>
<comment type="caution">
    <text evidence="2">The sequence shown here is derived from an EMBL/GenBank/DDBJ whole genome shotgun (WGS) entry which is preliminary data.</text>
</comment>
<name>A0ABQ7JK57_9FUNG</name>
<evidence type="ECO:0000313" key="2">
    <source>
        <dbReference type="EMBL" id="KAG0277676.1"/>
    </source>
</evidence>
<keyword evidence="3" id="KW-1185">Reference proteome</keyword>
<sequence>MRFTIAVPAIAAIASFVSAACNPVSFDYKPTFDIIGGHTKCTIEYVMWGPSNYHEVKTIQGTDLFKKTTYKSNDGQWQVTDDAPCTVNRGKLTVQWGQNKNVFDKTKPQSISNGQSIFFGCL</sequence>
<feature type="chain" id="PRO_5047481156" evidence="1">
    <location>
        <begin position="20"/>
        <end position="122"/>
    </location>
</feature>
<evidence type="ECO:0000313" key="3">
    <source>
        <dbReference type="Proteomes" id="UP001194696"/>
    </source>
</evidence>